<dbReference type="Proteomes" id="UP000032274">
    <property type="component" value="Unassembled WGS sequence"/>
</dbReference>
<dbReference type="AlphaFoldDB" id="A0AA40MGX7"/>
<sequence>MDRLYNRDFTYKKLAEEAYKINSKQKEIKIRYPNNDEATFKVLGFRQNKFNGLKMAGLSPIEKDGKINKDELYMIYAGTNLTEDFGSDIVEDGKIAGAKFGGGLRTAPTKEEQEIYGNLNKKVIGYDTGVADFSQNVISNPISQSKESYIFTGTLINKQKPKYVYGAAHSLGGGLAMLNGVMYDFDGVRTFSAPNTFDWLPDEVKADYRPEKYDGKFFNYVHDSDLIGNSNLFSQRIGLQIHGEDAKMDHFYEIFNPILGHGMDTFSFSKDNVHIKMNTDEMSKIANDLKASCEFVDDAIKAYQKYMDDTKSAAKRIERKYMEKIRTGNYKHIRPSDIEDYMEELSVSGKYEFYNDTAFETVMSELNRIRKNIKSFADKLKHAGEKMESRDKEIGELYKIFER</sequence>
<comment type="caution">
    <text evidence="1">The sequence shown here is derived from an EMBL/GenBank/DDBJ whole genome shotgun (WGS) entry which is preliminary data.</text>
</comment>
<organism evidence="1 2">
    <name type="scientific">Staphylococcus aureus</name>
    <dbReference type="NCBI Taxonomy" id="1280"/>
    <lineage>
        <taxon>Bacteria</taxon>
        <taxon>Bacillati</taxon>
        <taxon>Bacillota</taxon>
        <taxon>Bacilli</taxon>
        <taxon>Bacillales</taxon>
        <taxon>Staphylococcaceae</taxon>
        <taxon>Staphylococcus</taxon>
    </lineage>
</organism>
<dbReference type="EMBL" id="JXIG01000630">
    <property type="protein sequence ID" value="KIT95541.1"/>
    <property type="molecule type" value="Genomic_DNA"/>
</dbReference>
<proteinExistence type="predicted"/>
<accession>A0AA40MGX7</accession>
<dbReference type="Gene3D" id="3.40.50.1820">
    <property type="entry name" value="alpha/beta hydrolase"/>
    <property type="match status" value="1"/>
</dbReference>
<name>A0AA40MGX7_STAAU</name>
<dbReference type="RefSeq" id="WP_000375616.1">
    <property type="nucleotide sequence ID" value="NZ_CP038268.1"/>
</dbReference>
<evidence type="ECO:0000313" key="1">
    <source>
        <dbReference type="EMBL" id="KIT95541.1"/>
    </source>
</evidence>
<reference evidence="1 2" key="1">
    <citation type="submission" date="2015-01" db="EMBL/GenBank/DDBJ databases">
        <title>Characterization of Swiss Staphylococcus aureus strains involved in food poisoning.</title>
        <authorList>
            <person name="Crovadore J."/>
            <person name="Chablais R."/>
            <person name="Tonacini J."/>
            <person name="Schnyder B."/>
            <person name="Lefort F."/>
        </authorList>
    </citation>
    <scope>NUCLEOTIDE SEQUENCE [LARGE SCALE GENOMIC DNA]</scope>
    <source>
        <strain evidence="1 2">SA-120</strain>
    </source>
</reference>
<dbReference type="InterPro" id="IPR029058">
    <property type="entry name" value="AB_hydrolase_fold"/>
</dbReference>
<dbReference type="SUPFAM" id="SSF53474">
    <property type="entry name" value="alpha/beta-Hydrolases"/>
    <property type="match status" value="1"/>
</dbReference>
<protein>
    <submittedName>
        <fullName evidence="1">Uncharacterized protein</fullName>
    </submittedName>
</protein>
<evidence type="ECO:0000313" key="2">
    <source>
        <dbReference type="Proteomes" id="UP000032274"/>
    </source>
</evidence>
<gene>
    <name evidence="1" type="ORF">QU38_16740</name>
</gene>